<dbReference type="Proteomes" id="UP000185478">
    <property type="component" value="Chromosome"/>
</dbReference>
<keyword evidence="3" id="KW-1185">Reference proteome</keyword>
<evidence type="ECO:0000313" key="3">
    <source>
        <dbReference type="Proteomes" id="UP000185478"/>
    </source>
</evidence>
<dbReference type="AlphaFoldDB" id="A0A1L7CHP8"/>
<dbReference type="KEGG" id="caqu:CAQU_09985"/>
<proteinExistence type="predicted"/>
<accession>A0A1L7CHP8</accession>
<gene>
    <name evidence="2" type="ORF">CAQU_09985</name>
</gene>
<evidence type="ECO:0000256" key="1">
    <source>
        <dbReference type="SAM" id="MobiDB-lite"/>
    </source>
</evidence>
<feature type="region of interest" description="Disordered" evidence="1">
    <location>
        <begin position="131"/>
        <end position="159"/>
    </location>
</feature>
<protein>
    <submittedName>
        <fullName evidence="2">Uncharacterized protein</fullName>
    </submittedName>
</protein>
<sequence length="159" mass="17192">MSSQQYPDVFRDTLKLLAILTPLDSRLQGATPEDVNQKAQVWAATILDAQITFDWLNAAVKKVYAQAERPLNPLGAIIAEAKRLRSQSSRFSAAALPPPRRASEPVAGAYSAHGAIDRRCFECGAQAGEPCTARNSDGSLRPRVAPHVSRLQNHAPHAA</sequence>
<reference evidence="2 3" key="1">
    <citation type="submission" date="2014-08" db="EMBL/GenBank/DDBJ databases">
        <title>Complete genome sequence of Corynebacterium aquilae S-613T(T) (=DSM 44791(T)), isolated from the choana of a healthy golden eagle.</title>
        <authorList>
            <person name="Ruckert C."/>
            <person name="Albersmeier A."/>
            <person name="Winkler A."/>
            <person name="Kalinowski J."/>
        </authorList>
    </citation>
    <scope>NUCLEOTIDE SEQUENCE [LARGE SCALE GENOMIC DNA]</scope>
    <source>
        <strain evidence="2 3">S-613</strain>
    </source>
</reference>
<name>A0A1L7CHP8_9CORY</name>
<dbReference type="EMBL" id="CP009245">
    <property type="protein sequence ID" value="APT85335.1"/>
    <property type="molecule type" value="Genomic_DNA"/>
</dbReference>
<evidence type="ECO:0000313" key="2">
    <source>
        <dbReference type="EMBL" id="APT85335.1"/>
    </source>
</evidence>
<organism evidence="2 3">
    <name type="scientific">Corynebacterium aquilae DSM 44791</name>
    <dbReference type="NCBI Taxonomy" id="1431546"/>
    <lineage>
        <taxon>Bacteria</taxon>
        <taxon>Bacillati</taxon>
        <taxon>Actinomycetota</taxon>
        <taxon>Actinomycetes</taxon>
        <taxon>Mycobacteriales</taxon>
        <taxon>Corynebacteriaceae</taxon>
        <taxon>Corynebacterium</taxon>
    </lineage>
</organism>